<dbReference type="EMBL" id="JACVVK020000480">
    <property type="protein sequence ID" value="KAK7471723.1"/>
    <property type="molecule type" value="Genomic_DNA"/>
</dbReference>
<evidence type="ECO:0000313" key="1">
    <source>
        <dbReference type="EMBL" id="KAK7471723.1"/>
    </source>
</evidence>
<comment type="caution">
    <text evidence="1">The sequence shown here is derived from an EMBL/GenBank/DDBJ whole genome shotgun (WGS) entry which is preliminary data.</text>
</comment>
<protein>
    <recommendedName>
        <fullName evidence="3">NADH dehydrogenase subunit 2</fullName>
    </recommendedName>
</protein>
<dbReference type="AlphaFoldDB" id="A0ABD0JE25"/>
<feature type="non-terminal residue" evidence="1">
    <location>
        <position position="1"/>
    </location>
</feature>
<gene>
    <name evidence="1" type="ORF">BaRGS_00035605</name>
</gene>
<name>A0ABD0JE25_9CAEN</name>
<evidence type="ECO:0000313" key="2">
    <source>
        <dbReference type="Proteomes" id="UP001519460"/>
    </source>
</evidence>
<proteinExistence type="predicted"/>
<evidence type="ECO:0008006" key="3">
    <source>
        <dbReference type="Google" id="ProtNLM"/>
    </source>
</evidence>
<organism evidence="1 2">
    <name type="scientific">Batillaria attramentaria</name>
    <dbReference type="NCBI Taxonomy" id="370345"/>
    <lineage>
        <taxon>Eukaryota</taxon>
        <taxon>Metazoa</taxon>
        <taxon>Spiralia</taxon>
        <taxon>Lophotrochozoa</taxon>
        <taxon>Mollusca</taxon>
        <taxon>Gastropoda</taxon>
        <taxon>Caenogastropoda</taxon>
        <taxon>Sorbeoconcha</taxon>
        <taxon>Cerithioidea</taxon>
        <taxon>Batillariidae</taxon>
        <taxon>Batillaria</taxon>
    </lineage>
</organism>
<keyword evidence="2" id="KW-1185">Reference proteome</keyword>
<dbReference type="Proteomes" id="UP001519460">
    <property type="component" value="Unassembled WGS sequence"/>
</dbReference>
<accession>A0ABD0JE25</accession>
<reference evidence="1 2" key="1">
    <citation type="journal article" date="2023" name="Sci. Data">
        <title>Genome assembly of the Korean intertidal mud-creeper Batillaria attramentaria.</title>
        <authorList>
            <person name="Patra A.K."/>
            <person name="Ho P.T."/>
            <person name="Jun S."/>
            <person name="Lee S.J."/>
            <person name="Kim Y."/>
            <person name="Won Y.J."/>
        </authorList>
    </citation>
    <scope>NUCLEOTIDE SEQUENCE [LARGE SCALE GENOMIC DNA]</scope>
    <source>
        <strain evidence="1">Wonlab-2016</strain>
    </source>
</reference>
<sequence>IRSGCLAFIRGSRAYAVKIFTLIFLPPLQHQPDVPQIVRKLLEHSLPIGSSFPLGLIAPPRRIKYNEGREAWTIVIVTSILITSGPLGTRPGVNWLIGTSLASHA</sequence>